<dbReference type="AlphaFoldDB" id="A0A8J4FSZ4"/>
<dbReference type="PANTHER" id="PTHR31040:SF1">
    <property type="entry name" value="NURIM"/>
    <property type="match status" value="1"/>
</dbReference>
<feature type="transmembrane region" description="Helical" evidence="8">
    <location>
        <begin position="97"/>
        <end position="114"/>
    </location>
</feature>
<evidence type="ECO:0000313" key="10">
    <source>
        <dbReference type="Proteomes" id="UP000747110"/>
    </source>
</evidence>
<evidence type="ECO:0000256" key="6">
    <source>
        <dbReference type="ARBA" id="ARBA00031700"/>
    </source>
</evidence>
<feature type="transmembrane region" description="Helical" evidence="8">
    <location>
        <begin position="190"/>
        <end position="218"/>
    </location>
</feature>
<evidence type="ECO:0000256" key="8">
    <source>
        <dbReference type="SAM" id="Phobius"/>
    </source>
</evidence>
<keyword evidence="10" id="KW-1185">Reference proteome</keyword>
<protein>
    <recommendedName>
        <fullName evidence="7">Nuclear envelope membrane protein</fullName>
    </recommendedName>
    <alternativeName>
        <fullName evidence="6">Nuclear rim protein</fullName>
    </alternativeName>
</protein>
<evidence type="ECO:0000256" key="3">
    <source>
        <dbReference type="ARBA" id="ARBA00022692"/>
    </source>
</evidence>
<evidence type="ECO:0000256" key="2">
    <source>
        <dbReference type="ARBA" id="ARBA00010631"/>
    </source>
</evidence>
<dbReference type="PANTHER" id="PTHR31040">
    <property type="entry name" value="NURIM"/>
    <property type="match status" value="1"/>
</dbReference>
<feature type="transmembrane region" description="Helical" evidence="8">
    <location>
        <begin position="5"/>
        <end position="25"/>
    </location>
</feature>
<evidence type="ECO:0000313" key="9">
    <source>
        <dbReference type="EMBL" id="GIL85716.1"/>
    </source>
</evidence>
<reference evidence="9" key="1">
    <citation type="journal article" date="2021" name="Proc. Natl. Acad. Sci. U.S.A.">
        <title>Three genomes in the algal genus Volvox reveal the fate of a haploid sex-determining region after a transition to homothallism.</title>
        <authorList>
            <person name="Yamamoto K."/>
            <person name="Hamaji T."/>
            <person name="Kawai-Toyooka H."/>
            <person name="Matsuzaki R."/>
            <person name="Takahashi F."/>
            <person name="Nishimura Y."/>
            <person name="Kawachi M."/>
            <person name="Noguchi H."/>
            <person name="Minakuchi Y."/>
            <person name="Umen J.G."/>
            <person name="Toyoda A."/>
            <person name="Nozaki H."/>
        </authorList>
    </citation>
    <scope>NUCLEOTIDE SEQUENCE</scope>
    <source>
        <strain evidence="9">NIES-3786</strain>
    </source>
</reference>
<evidence type="ECO:0000256" key="5">
    <source>
        <dbReference type="ARBA" id="ARBA00023136"/>
    </source>
</evidence>
<accession>A0A8J4FSZ4</accession>
<dbReference type="OrthoDB" id="10050858at2759"/>
<keyword evidence="3 8" id="KW-0812">Transmembrane</keyword>
<dbReference type="Gene3D" id="1.20.120.1630">
    <property type="match status" value="1"/>
</dbReference>
<feature type="transmembrane region" description="Helical" evidence="8">
    <location>
        <begin position="58"/>
        <end position="76"/>
    </location>
</feature>
<name>A0A8J4FSZ4_9CHLO</name>
<evidence type="ECO:0000256" key="7">
    <source>
        <dbReference type="ARBA" id="ARBA00032957"/>
    </source>
</evidence>
<gene>
    <name evidence="9" type="ORF">Vretifemale_14098</name>
</gene>
<organism evidence="9 10">
    <name type="scientific">Volvox reticuliferus</name>
    <dbReference type="NCBI Taxonomy" id="1737510"/>
    <lineage>
        <taxon>Eukaryota</taxon>
        <taxon>Viridiplantae</taxon>
        <taxon>Chlorophyta</taxon>
        <taxon>core chlorophytes</taxon>
        <taxon>Chlorophyceae</taxon>
        <taxon>CS clade</taxon>
        <taxon>Chlamydomonadales</taxon>
        <taxon>Volvocaceae</taxon>
        <taxon>Volvox</taxon>
    </lineage>
</organism>
<evidence type="ECO:0000256" key="1">
    <source>
        <dbReference type="ARBA" id="ARBA00004141"/>
    </source>
</evidence>
<comment type="caution">
    <text evidence="9">The sequence shown here is derived from an EMBL/GenBank/DDBJ whole genome shotgun (WGS) entry which is preliminary data.</text>
</comment>
<comment type="similarity">
    <text evidence="2">Belongs to the nurim family.</text>
</comment>
<dbReference type="EMBL" id="BNCP01000033">
    <property type="protein sequence ID" value="GIL85716.1"/>
    <property type="molecule type" value="Genomic_DNA"/>
</dbReference>
<feature type="transmembrane region" description="Helical" evidence="8">
    <location>
        <begin position="130"/>
        <end position="149"/>
    </location>
</feature>
<keyword evidence="5 8" id="KW-0472">Membrane</keyword>
<dbReference type="InterPro" id="IPR033580">
    <property type="entry name" value="Nurim-like"/>
</dbReference>
<sequence length="276" mass="31143">MLRQVFAVFAYISAILVVLSLIPWLNDLSQNHSAIEAIFRLNIDRRPGKHFGLSPLKAALMNICLFNVLTLQHNIMSRLVVKDKMRRLVPFSWERSVFVFLATVALFCIIYFWQPLPYVLYTVPQPYDKILYAVSYIGYAAHVYSTYLLDHYELFGLKQAFLGVSADDFPHNEFKTVGFYRFVRHPIYSFVLIFFFCTPVMSAGRLLFASCALAFVLWSLPLEEGTLQAQVDRERGAGGGGESASNRPTSRLYASAVSGRPASGGTFSCGVVRHIN</sequence>
<dbReference type="Proteomes" id="UP000747110">
    <property type="component" value="Unassembled WGS sequence"/>
</dbReference>
<comment type="subcellular location">
    <subcellularLocation>
        <location evidence="1">Membrane</location>
        <topology evidence="1">Multi-pass membrane protein</topology>
    </subcellularLocation>
</comment>
<evidence type="ECO:0000256" key="4">
    <source>
        <dbReference type="ARBA" id="ARBA00022989"/>
    </source>
</evidence>
<keyword evidence="4 8" id="KW-1133">Transmembrane helix</keyword>
<proteinExistence type="inferred from homology"/>
<dbReference type="GO" id="GO:0031965">
    <property type="term" value="C:nuclear membrane"/>
    <property type="evidence" value="ECO:0007669"/>
    <property type="project" value="TreeGrafter"/>
</dbReference>